<organism evidence="2 3">
    <name type="scientific">Stylosanthes scabra</name>
    <dbReference type="NCBI Taxonomy" id="79078"/>
    <lineage>
        <taxon>Eukaryota</taxon>
        <taxon>Viridiplantae</taxon>
        <taxon>Streptophyta</taxon>
        <taxon>Embryophyta</taxon>
        <taxon>Tracheophyta</taxon>
        <taxon>Spermatophyta</taxon>
        <taxon>Magnoliopsida</taxon>
        <taxon>eudicotyledons</taxon>
        <taxon>Gunneridae</taxon>
        <taxon>Pentapetalae</taxon>
        <taxon>rosids</taxon>
        <taxon>fabids</taxon>
        <taxon>Fabales</taxon>
        <taxon>Fabaceae</taxon>
        <taxon>Papilionoideae</taxon>
        <taxon>50 kb inversion clade</taxon>
        <taxon>dalbergioids sensu lato</taxon>
        <taxon>Dalbergieae</taxon>
        <taxon>Pterocarpus clade</taxon>
        <taxon>Stylosanthes</taxon>
    </lineage>
</organism>
<reference evidence="2 3" key="1">
    <citation type="journal article" date="2023" name="Plants (Basel)">
        <title>Bridging the Gap: Combining Genomics and Transcriptomics Approaches to Understand Stylosanthes scabra, an Orphan Legume from the Brazilian Caatinga.</title>
        <authorList>
            <person name="Ferreira-Neto J.R.C."/>
            <person name="da Silva M.D."/>
            <person name="Binneck E."/>
            <person name="de Melo N.F."/>
            <person name="da Silva R.H."/>
            <person name="de Melo A.L.T.M."/>
            <person name="Pandolfi V."/>
            <person name="Bustamante F.O."/>
            <person name="Brasileiro-Vidal A.C."/>
            <person name="Benko-Iseppon A.M."/>
        </authorList>
    </citation>
    <scope>NUCLEOTIDE SEQUENCE [LARGE SCALE GENOMIC DNA]</scope>
    <source>
        <tissue evidence="2">Leaves</tissue>
    </source>
</reference>
<feature type="region of interest" description="Disordered" evidence="1">
    <location>
        <begin position="23"/>
        <end position="69"/>
    </location>
</feature>
<evidence type="ECO:0008006" key="4">
    <source>
        <dbReference type="Google" id="ProtNLM"/>
    </source>
</evidence>
<evidence type="ECO:0000256" key="1">
    <source>
        <dbReference type="SAM" id="MobiDB-lite"/>
    </source>
</evidence>
<accession>A0ABU6X698</accession>
<feature type="compositionally biased region" description="Acidic residues" evidence="1">
    <location>
        <begin position="29"/>
        <end position="56"/>
    </location>
</feature>
<protein>
    <recommendedName>
        <fullName evidence="4">F-box protein</fullName>
    </recommendedName>
</protein>
<dbReference type="Proteomes" id="UP001341840">
    <property type="component" value="Unassembled WGS sequence"/>
</dbReference>
<dbReference type="SUPFAM" id="SSF75005">
    <property type="entry name" value="Arabinanase/levansucrase/invertase"/>
    <property type="match status" value="1"/>
</dbReference>
<comment type="caution">
    <text evidence="2">The sequence shown here is derived from an EMBL/GenBank/DDBJ whole genome shotgun (WGS) entry which is preliminary data.</text>
</comment>
<keyword evidence="3" id="KW-1185">Reference proteome</keyword>
<sequence length="471" mass="54716">MVERYLCLMLSGKVHGIELSKLLPNEDKNDGEDENEDEYEYHEEENDGEDENEDEYEYHGYGKPPPPPLPPLSSFDFTIDLPAWDMQVFSMDSKIYLVGGSDDVDKPCYEIYEFQCDMAGAGGEGGDDNNKKVQLNLLESIPEAPVYIDRNNSYIACISNEAYFLACNHGEYSFWVLRGCNDRGEWERLPLNTFLETQDSFGETYFYERSLYFYFRSKWFYSDNRLFLPCWDESKKMPSPYDSYGKPELILSCFDLQSRQWTMEEIETYRNQSMKSFNICLYNNHIPEVFPRLTVSSVTGLEDYPNYSVMLGYSKEHGFNTAMTPKIYAMLANQDGICVYQRIRNRVLLKGIKPYFRVIKEVFFVDVGEGKTCAMIFGFAQQDSTQKTKNIVLCVSIFTLALKDDDDEEFDVTAYESVNGDERRFLAVRVLSSHVYTIKENLVNMWPPFQKRREALDCDVDIHKVFVSPPP</sequence>
<dbReference type="EMBL" id="JASCZI010211510">
    <property type="protein sequence ID" value="MED6193472.1"/>
    <property type="molecule type" value="Genomic_DNA"/>
</dbReference>
<name>A0ABU6X698_9FABA</name>
<evidence type="ECO:0000313" key="2">
    <source>
        <dbReference type="EMBL" id="MED6193472.1"/>
    </source>
</evidence>
<gene>
    <name evidence="2" type="ORF">PIB30_019768</name>
</gene>
<evidence type="ECO:0000313" key="3">
    <source>
        <dbReference type="Proteomes" id="UP001341840"/>
    </source>
</evidence>
<dbReference type="InterPro" id="IPR023296">
    <property type="entry name" value="Glyco_hydro_beta-prop_sf"/>
</dbReference>
<proteinExistence type="predicted"/>